<dbReference type="AlphaFoldDB" id="A0A2A2SCL2"/>
<sequence length="392" mass="43780">MRIVDVNEFYSPTGGGVRTYLERKMGLLAEMGHELIVVAPGRETQVEERPGGGRIHYLKSPRLPFDDNYGLFWDEEAMTALLDELDPDVVECSSPWRPAWFVGKWEGRAVKVFFMHNDNMAAYAQRWFEDVASHERIERAFGWYTRYMGRFLELYDAVVTNGPALEKRLRARGLRIDAAMPLGIERGHFSPRLRDEGLRRAMLGQLGLGEDGLLLLGLGRHHAEKRWPVVIDAVERAGARLPVGLMMLGHGKLTPKLEKRIAGSPHIRLFRPVYDRERLARIMASCDALIHGSEGEPFGLVASEAIASGLPLIVPASGGCAEVADPHSSEMYEPRNAASGAKAIARLYARDRQMLRRAAVAAAARVRSDREHAADLMDYYAELVAARRKLAA</sequence>
<reference evidence="3" key="1">
    <citation type="submission" date="2017-09" db="EMBL/GenBank/DDBJ databases">
        <authorList>
            <person name="Feng G."/>
            <person name="Zhu H."/>
        </authorList>
    </citation>
    <scope>NUCLEOTIDE SEQUENCE [LARGE SCALE GENOMIC DNA]</scope>
    <source>
        <strain evidence="3">1PNM-20</strain>
    </source>
</reference>
<organism evidence="2 3">
    <name type="scientific">Sphingomonas lenta</name>
    <dbReference type="NCBI Taxonomy" id="1141887"/>
    <lineage>
        <taxon>Bacteria</taxon>
        <taxon>Pseudomonadati</taxon>
        <taxon>Pseudomonadota</taxon>
        <taxon>Alphaproteobacteria</taxon>
        <taxon>Sphingomonadales</taxon>
        <taxon>Sphingomonadaceae</taxon>
        <taxon>Sphingomonas</taxon>
    </lineage>
</organism>
<feature type="domain" description="Glycosyltransferase subfamily 4-like N-terminal" evidence="1">
    <location>
        <begin position="15"/>
        <end position="174"/>
    </location>
</feature>
<gene>
    <name evidence="2" type="ORF">CKY28_12620</name>
</gene>
<accession>A0A2A2SCL2</accession>
<dbReference type="RefSeq" id="WP_095998738.1">
    <property type="nucleotide sequence ID" value="NZ_NSLI01000004.1"/>
</dbReference>
<dbReference type="InterPro" id="IPR050194">
    <property type="entry name" value="Glycosyltransferase_grp1"/>
</dbReference>
<name>A0A2A2SCL2_9SPHN</name>
<evidence type="ECO:0000259" key="1">
    <source>
        <dbReference type="Pfam" id="PF13439"/>
    </source>
</evidence>
<dbReference type="Gene3D" id="3.40.50.2000">
    <property type="entry name" value="Glycogen Phosphorylase B"/>
    <property type="match status" value="2"/>
</dbReference>
<dbReference type="PANTHER" id="PTHR45947">
    <property type="entry name" value="SULFOQUINOVOSYL TRANSFERASE SQD2"/>
    <property type="match status" value="1"/>
</dbReference>
<dbReference type="Pfam" id="PF13439">
    <property type="entry name" value="Glyco_transf_4"/>
    <property type="match status" value="1"/>
</dbReference>
<protein>
    <submittedName>
        <fullName evidence="2">Glycosyl transferase family 1</fullName>
    </submittedName>
</protein>
<dbReference type="PANTHER" id="PTHR45947:SF3">
    <property type="entry name" value="SULFOQUINOVOSYL TRANSFERASE SQD2"/>
    <property type="match status" value="1"/>
</dbReference>
<dbReference type="Pfam" id="PF13692">
    <property type="entry name" value="Glyco_trans_1_4"/>
    <property type="match status" value="1"/>
</dbReference>
<dbReference type="Proteomes" id="UP000218151">
    <property type="component" value="Unassembled WGS sequence"/>
</dbReference>
<dbReference type="SUPFAM" id="SSF53756">
    <property type="entry name" value="UDP-Glycosyltransferase/glycogen phosphorylase"/>
    <property type="match status" value="1"/>
</dbReference>
<keyword evidence="3" id="KW-1185">Reference proteome</keyword>
<proteinExistence type="predicted"/>
<dbReference type="OrthoDB" id="9802525at2"/>
<dbReference type="InterPro" id="IPR028098">
    <property type="entry name" value="Glyco_trans_4-like_N"/>
</dbReference>
<comment type="caution">
    <text evidence="2">The sequence shown here is derived from an EMBL/GenBank/DDBJ whole genome shotgun (WGS) entry which is preliminary data.</text>
</comment>
<keyword evidence="2" id="KW-0808">Transferase</keyword>
<dbReference type="EMBL" id="NSLI01000004">
    <property type="protein sequence ID" value="PAX06912.1"/>
    <property type="molecule type" value="Genomic_DNA"/>
</dbReference>
<dbReference type="GO" id="GO:0016757">
    <property type="term" value="F:glycosyltransferase activity"/>
    <property type="evidence" value="ECO:0007669"/>
    <property type="project" value="TreeGrafter"/>
</dbReference>
<evidence type="ECO:0000313" key="3">
    <source>
        <dbReference type="Proteomes" id="UP000218151"/>
    </source>
</evidence>
<evidence type="ECO:0000313" key="2">
    <source>
        <dbReference type="EMBL" id="PAX06912.1"/>
    </source>
</evidence>